<dbReference type="Proteomes" id="UP000814176">
    <property type="component" value="Unassembled WGS sequence"/>
</dbReference>
<organism evidence="2 3">
    <name type="scientific">Rhodofomes roseus</name>
    <dbReference type="NCBI Taxonomy" id="34475"/>
    <lineage>
        <taxon>Eukaryota</taxon>
        <taxon>Fungi</taxon>
        <taxon>Dikarya</taxon>
        <taxon>Basidiomycota</taxon>
        <taxon>Agaricomycotina</taxon>
        <taxon>Agaricomycetes</taxon>
        <taxon>Polyporales</taxon>
        <taxon>Rhodofomes</taxon>
    </lineage>
</organism>
<dbReference type="Gene3D" id="1.20.1280.50">
    <property type="match status" value="1"/>
</dbReference>
<dbReference type="EMBL" id="JADCUA010000002">
    <property type="protein sequence ID" value="KAH9842346.1"/>
    <property type="molecule type" value="Genomic_DNA"/>
</dbReference>
<protein>
    <recommendedName>
        <fullName evidence="1">F-box domain-containing protein</fullName>
    </recommendedName>
</protein>
<dbReference type="SUPFAM" id="SSF52047">
    <property type="entry name" value="RNI-like"/>
    <property type="match status" value="1"/>
</dbReference>
<reference evidence="2 3" key="1">
    <citation type="journal article" date="2021" name="Environ. Microbiol.">
        <title>Gene family expansions and transcriptome signatures uncover fungal adaptations to wood decay.</title>
        <authorList>
            <person name="Hage H."/>
            <person name="Miyauchi S."/>
            <person name="Viragh M."/>
            <person name="Drula E."/>
            <person name="Min B."/>
            <person name="Chaduli D."/>
            <person name="Navarro D."/>
            <person name="Favel A."/>
            <person name="Norest M."/>
            <person name="Lesage-Meessen L."/>
            <person name="Balint B."/>
            <person name="Merenyi Z."/>
            <person name="de Eugenio L."/>
            <person name="Morin E."/>
            <person name="Martinez A.T."/>
            <person name="Baldrian P."/>
            <person name="Stursova M."/>
            <person name="Martinez M.J."/>
            <person name="Novotny C."/>
            <person name="Magnuson J.K."/>
            <person name="Spatafora J.W."/>
            <person name="Maurice S."/>
            <person name="Pangilinan J."/>
            <person name="Andreopoulos W."/>
            <person name="LaButti K."/>
            <person name="Hundley H."/>
            <person name="Na H."/>
            <person name="Kuo A."/>
            <person name="Barry K."/>
            <person name="Lipzen A."/>
            <person name="Henrissat B."/>
            <person name="Riley R."/>
            <person name="Ahrendt S."/>
            <person name="Nagy L.G."/>
            <person name="Grigoriev I.V."/>
            <person name="Martin F."/>
            <person name="Rosso M.N."/>
        </authorList>
    </citation>
    <scope>NUCLEOTIDE SEQUENCE [LARGE SCALE GENOMIC DNA]</scope>
    <source>
        <strain evidence="2 3">CIRM-BRFM 1785</strain>
    </source>
</reference>
<evidence type="ECO:0000313" key="3">
    <source>
        <dbReference type="Proteomes" id="UP000814176"/>
    </source>
</evidence>
<feature type="domain" description="F-box" evidence="1">
    <location>
        <begin position="45"/>
        <end position="99"/>
    </location>
</feature>
<dbReference type="InterPro" id="IPR036047">
    <property type="entry name" value="F-box-like_dom_sf"/>
</dbReference>
<evidence type="ECO:0000259" key="1">
    <source>
        <dbReference type="PROSITE" id="PS50181"/>
    </source>
</evidence>
<accession>A0ABQ8KTH9</accession>
<dbReference type="RefSeq" id="XP_047783393.1">
    <property type="nucleotide sequence ID" value="XM_047928821.1"/>
</dbReference>
<dbReference type="SUPFAM" id="SSF81383">
    <property type="entry name" value="F-box domain"/>
    <property type="match status" value="1"/>
</dbReference>
<dbReference type="Pfam" id="PF12937">
    <property type="entry name" value="F-box-like"/>
    <property type="match status" value="1"/>
</dbReference>
<gene>
    <name evidence="2" type="ORF">C8Q71DRAFT_903458</name>
</gene>
<dbReference type="PANTHER" id="PTHR38926">
    <property type="entry name" value="F-BOX DOMAIN CONTAINING PROTEIN, EXPRESSED"/>
    <property type="match status" value="1"/>
</dbReference>
<name>A0ABQ8KTH9_9APHY</name>
<dbReference type="GeneID" id="72009553"/>
<sequence>MSRDETRSWAECEIDKANRVADEARRIIEDSQLRMKRLCVVLNSTTSINQLPDELLVEILRYVHPGTSNLDLKQLIRATHVCQRWRVIALNAPLLWAAIRFDIHHRTRRIDAAEMCMQRSRDALLHVNIDQDAFNLAMRLLYAEDHRIASLRLESRTGKYELSRIAPRLNSMTILDTLEMTIRSFRSEVGLYLPSQCSQLRRIWMENVRLRVSTPLTSLNRLELSTPVEDLAGWLSLMKNCPNLEFLSLEQTRLSLQPPAFEPEDSSDEGRVHRRQVMCNLRTLKLRLDLDCMSVIFQRMVFPQTTRITLTVNSVSRIPSVVASTIAVVRQMSTFDTLVSSTQSMHVMGMLDIKLYAWSTPDGSGEPLLRLTVPNLPTRPGQTALAMRQITEPLASSPLTFLSLDPTWNDGLDAPTYLELLCRYPLLQELRVIHEYSVFPVLAALRGTVATSGGVVCVELKILRIVPLDLVETAKEVLDLLQYRSMRGSRLRELHFIGSHESIVDAAVKEQLRGLVDVFGFSDGGNSLFYWQLYHHFAPCKLPFAGAEQSKRALFE</sequence>
<dbReference type="PANTHER" id="PTHR38926:SF5">
    <property type="entry name" value="F-BOX AND LEUCINE-RICH REPEAT PROTEIN 6"/>
    <property type="match status" value="1"/>
</dbReference>
<comment type="caution">
    <text evidence="2">The sequence shown here is derived from an EMBL/GenBank/DDBJ whole genome shotgun (WGS) entry which is preliminary data.</text>
</comment>
<dbReference type="PROSITE" id="PS50181">
    <property type="entry name" value="FBOX"/>
    <property type="match status" value="1"/>
</dbReference>
<proteinExistence type="predicted"/>
<evidence type="ECO:0000313" key="2">
    <source>
        <dbReference type="EMBL" id="KAH9842346.1"/>
    </source>
</evidence>
<dbReference type="InterPro" id="IPR001810">
    <property type="entry name" value="F-box_dom"/>
</dbReference>
<keyword evidence="3" id="KW-1185">Reference proteome</keyword>